<feature type="coiled-coil region" evidence="1">
    <location>
        <begin position="310"/>
        <end position="337"/>
    </location>
</feature>
<dbReference type="Gene3D" id="3.40.50.300">
    <property type="entry name" value="P-loop containing nucleotide triphosphate hydrolases"/>
    <property type="match status" value="1"/>
</dbReference>
<gene>
    <name evidence="2" type="ORF">ACFQ2S_20390</name>
</gene>
<sequence>MFATAYLHIGTGKTGSSSIQATAHQSRDLLREFGYHYPSGIRNHFLLGQSFVDNPAPKRNHWRDGRTSDEVRAEALEYRARIEAEMATAETPNLILSSESFVTQDALSFERLVDFLLTKARRVVVICYLRHPASLVFSGVQQHIKMGNMQLKDFTPDRNVRRWSEKLEQFGPALEKCELVLRPFDRTQLQGGDVVRDFFGILGLEDSQIGQLSRTDTNESLSHEAVLLADALNRIEPVLIEGRPNPERARAPGAVFSRIRGQRFFLPPETREAIMEIAGPEADLLRERYGLDLPAPSFPPEADLWGPETVEDIARELNRLKRENERLQAQLAKRKRGAKKAGAA</sequence>
<proteinExistence type="predicted"/>
<evidence type="ECO:0000313" key="3">
    <source>
        <dbReference type="Proteomes" id="UP001597108"/>
    </source>
</evidence>
<keyword evidence="3" id="KW-1185">Reference proteome</keyword>
<evidence type="ECO:0008006" key="4">
    <source>
        <dbReference type="Google" id="ProtNLM"/>
    </source>
</evidence>
<dbReference type="RefSeq" id="WP_386077360.1">
    <property type="nucleotide sequence ID" value="NZ_JBHTJT010000050.1"/>
</dbReference>
<name>A0ABW3IV91_9RHOB</name>
<reference evidence="3" key="1">
    <citation type="journal article" date="2019" name="Int. J. Syst. Evol. Microbiol.">
        <title>The Global Catalogue of Microorganisms (GCM) 10K type strain sequencing project: providing services to taxonomists for standard genome sequencing and annotation.</title>
        <authorList>
            <consortium name="The Broad Institute Genomics Platform"/>
            <consortium name="The Broad Institute Genome Sequencing Center for Infectious Disease"/>
            <person name="Wu L."/>
            <person name="Ma J."/>
        </authorList>
    </citation>
    <scope>NUCLEOTIDE SEQUENCE [LARGE SCALE GENOMIC DNA]</scope>
    <source>
        <strain evidence="3">CCUG 60524</strain>
    </source>
</reference>
<evidence type="ECO:0000313" key="2">
    <source>
        <dbReference type="EMBL" id="MFD0981999.1"/>
    </source>
</evidence>
<comment type="caution">
    <text evidence="2">The sequence shown here is derived from an EMBL/GenBank/DDBJ whole genome shotgun (WGS) entry which is preliminary data.</text>
</comment>
<keyword evidence="1" id="KW-0175">Coiled coil</keyword>
<dbReference type="SUPFAM" id="SSF52540">
    <property type="entry name" value="P-loop containing nucleoside triphosphate hydrolases"/>
    <property type="match status" value="1"/>
</dbReference>
<dbReference type="EMBL" id="JBHTJT010000050">
    <property type="protein sequence ID" value="MFD0981999.1"/>
    <property type="molecule type" value="Genomic_DNA"/>
</dbReference>
<evidence type="ECO:0000256" key="1">
    <source>
        <dbReference type="SAM" id="Coils"/>
    </source>
</evidence>
<protein>
    <recommendedName>
        <fullName evidence="4">Sulfotransferase family protein</fullName>
    </recommendedName>
</protein>
<organism evidence="2 3">
    <name type="scientific">Tropicimonas aquimaris</name>
    <dbReference type="NCBI Taxonomy" id="914152"/>
    <lineage>
        <taxon>Bacteria</taxon>
        <taxon>Pseudomonadati</taxon>
        <taxon>Pseudomonadota</taxon>
        <taxon>Alphaproteobacteria</taxon>
        <taxon>Rhodobacterales</taxon>
        <taxon>Roseobacteraceae</taxon>
        <taxon>Tropicimonas</taxon>
    </lineage>
</organism>
<dbReference type="Proteomes" id="UP001597108">
    <property type="component" value="Unassembled WGS sequence"/>
</dbReference>
<accession>A0ABW3IV91</accession>
<dbReference type="InterPro" id="IPR027417">
    <property type="entry name" value="P-loop_NTPase"/>
</dbReference>